<reference evidence="2" key="2">
    <citation type="submission" date="2020-07" db="EMBL/GenBank/DDBJ databases">
        <authorList>
            <person name="Lood C."/>
            <person name="Girard L."/>
        </authorList>
    </citation>
    <scope>NUCLEOTIDE SEQUENCE</scope>
    <source>
        <strain evidence="2">SWRI102</strain>
    </source>
</reference>
<reference evidence="3" key="3">
    <citation type="submission" date="2021-06" db="EMBL/GenBank/DDBJ databases">
        <title>Updating the genus Pseudomonas: Description of 43 new species and partition of the Pseudomonas putida group.</title>
        <authorList>
            <person name="Girard L."/>
            <person name="Lood C."/>
            <person name="Vandamme P."/>
            <person name="Rokni-Zadeh H."/>
            <person name="Van Noort V."/>
            <person name="Hofte M."/>
            <person name="Lavigne R."/>
            <person name="De Mot R."/>
        </authorList>
    </citation>
    <scope>NUCLEOTIDE SEQUENCE</scope>
    <source>
        <strain evidence="3">SWRI102</strain>
    </source>
</reference>
<dbReference type="EMBL" id="JABWQX020000001">
    <property type="protein sequence ID" value="MBV4551871.1"/>
    <property type="molecule type" value="Genomic_DNA"/>
</dbReference>
<accession>A0A923FKS1</accession>
<keyword evidence="1" id="KW-0560">Oxidoreductase</keyword>
<name>A0A923FKS1_9PSED</name>
<organism evidence="2">
    <name type="scientific">Pseudomonas marvdashtae</name>
    <dbReference type="NCBI Taxonomy" id="2745500"/>
    <lineage>
        <taxon>Bacteria</taxon>
        <taxon>Pseudomonadati</taxon>
        <taxon>Pseudomonadota</taxon>
        <taxon>Gammaproteobacteria</taxon>
        <taxon>Pseudomonadales</taxon>
        <taxon>Pseudomonadaceae</taxon>
        <taxon>Pseudomonas</taxon>
    </lineage>
</organism>
<proteinExistence type="predicted"/>
<gene>
    <name evidence="3" type="ORF">HU742_012045</name>
    <name evidence="2" type="ORF">HU742_04300</name>
</gene>
<dbReference type="Gene3D" id="3.10.20.440">
    <property type="entry name" value="2Fe-2S iron-sulphur cluster binding domain, sarcosine oxidase, alpha subunit, N-terminal domain"/>
    <property type="match status" value="1"/>
</dbReference>
<evidence type="ECO:0000313" key="4">
    <source>
        <dbReference type="Proteomes" id="UP000659438"/>
    </source>
</evidence>
<evidence type="ECO:0000313" key="2">
    <source>
        <dbReference type="EMBL" id="MBC3394416.1"/>
    </source>
</evidence>
<sequence>MPELFLDGRPLSVADGTSVAAALALGADGCSRTSVTGQRRAPLCGMGVCQECRVMIDGRRRLACQTLCHEGMQVRTRP</sequence>
<dbReference type="InterPro" id="IPR036010">
    <property type="entry name" value="2Fe-2S_ferredoxin-like_sf"/>
</dbReference>
<dbReference type="EMBL" id="JABWQX010000001">
    <property type="protein sequence ID" value="MBC3394416.1"/>
    <property type="molecule type" value="Genomic_DNA"/>
</dbReference>
<protein>
    <submittedName>
        <fullName evidence="2">(2Fe-2S)-binding protein</fullName>
    </submittedName>
</protein>
<keyword evidence="4" id="KW-1185">Reference proteome</keyword>
<dbReference type="InterPro" id="IPR042204">
    <property type="entry name" value="2Fe-2S-bd_N"/>
</dbReference>
<dbReference type="RefSeq" id="WP_186632092.1">
    <property type="nucleotide sequence ID" value="NZ_JABWQX020000001.1"/>
</dbReference>
<dbReference type="AlphaFoldDB" id="A0A923FKS1"/>
<dbReference type="SUPFAM" id="SSF54292">
    <property type="entry name" value="2Fe-2S ferredoxin-like"/>
    <property type="match status" value="1"/>
</dbReference>
<dbReference type="GO" id="GO:0051536">
    <property type="term" value="F:iron-sulfur cluster binding"/>
    <property type="evidence" value="ECO:0007669"/>
    <property type="project" value="InterPro"/>
</dbReference>
<dbReference type="Pfam" id="PF13510">
    <property type="entry name" value="Fer2_4"/>
    <property type="match status" value="1"/>
</dbReference>
<comment type="caution">
    <text evidence="2">The sequence shown here is derived from an EMBL/GenBank/DDBJ whole genome shotgun (WGS) entry which is preliminary data.</text>
</comment>
<dbReference type="Proteomes" id="UP000659438">
    <property type="component" value="Unassembled WGS sequence"/>
</dbReference>
<evidence type="ECO:0000256" key="1">
    <source>
        <dbReference type="ARBA" id="ARBA00023002"/>
    </source>
</evidence>
<evidence type="ECO:0000313" key="3">
    <source>
        <dbReference type="EMBL" id="MBV4551871.1"/>
    </source>
</evidence>
<dbReference type="GO" id="GO:0016491">
    <property type="term" value="F:oxidoreductase activity"/>
    <property type="evidence" value="ECO:0007669"/>
    <property type="project" value="UniProtKB-KW"/>
</dbReference>
<reference evidence="2 4" key="1">
    <citation type="journal article" date="2020" name="Microorganisms">
        <title>Reliable Identification of Environmental Pseudomonas Isolates Using the rpoD Gene.</title>
        <authorList>
            <consortium name="The Broad Institute Genome Sequencing Platform"/>
            <person name="Girard L."/>
            <person name="Lood C."/>
            <person name="Rokni-Zadeh H."/>
            <person name="van Noort V."/>
            <person name="Lavigne R."/>
            <person name="De Mot R."/>
        </authorList>
    </citation>
    <scope>NUCLEOTIDE SEQUENCE</scope>
    <source>
        <strain evidence="2 4">SWRI102</strain>
    </source>
</reference>